<feature type="site" description="Transition state stabilizer" evidence="8">
    <location>
        <position position="142"/>
    </location>
</feature>
<dbReference type="STRING" id="1121390.SAMN02746041_03095"/>
<evidence type="ECO:0000313" key="11">
    <source>
        <dbReference type="EMBL" id="SMC27819.1"/>
    </source>
</evidence>
<keyword evidence="9" id="KW-0472">Membrane</keyword>
<dbReference type="InterPro" id="IPR038107">
    <property type="entry name" value="Glycos_transf_N_sf"/>
</dbReference>
<dbReference type="GO" id="GO:0005886">
    <property type="term" value="C:plasma membrane"/>
    <property type="evidence" value="ECO:0007669"/>
    <property type="project" value="UniProtKB-SubCell"/>
</dbReference>
<evidence type="ECO:0000256" key="7">
    <source>
        <dbReference type="PIRSR" id="PIRSR639901-1"/>
    </source>
</evidence>
<dbReference type="Gene3D" id="3.40.50.2000">
    <property type="entry name" value="Glycogen Phosphorylase B"/>
    <property type="match status" value="1"/>
</dbReference>
<sequence>MTAQPMETLFHLTYNAVMTAAWPALWTYYRLSAATSGKYATTYRQRLGLDLPERQDSRRRPIWIHALSVGETLSAVPLLRALRHQFPSIPFVFSTATEKGLLMARSRVEPLVEGLFVLPHDHLWTMRRLVRNLQPRLFVLVETDLWPNLLRELQKNRTPAVLVNARLSPPSYARFRRIAPIVSPLFETFSAVFVQSSLDAERFRSLGVSARRLHATGNLKFDHALLQAEGMQDEAQKTILATRPNGRRRPVWIAGSTHPGEEPLLVEAHRAVLARHPDALLVLAPRHIERATHISALCARSGLRAARRSHRDPVQSAPILILDTLGELARCYAQADAAFIGGSLIPSGGHNPLEASVHGVPCCWGPHLFNFREMEDFLLQVGCGRVVRQAADVAAFVLESFARADTPTARHPCREAVRNNAGAAQRIARLLALSVMNRP</sequence>
<keyword evidence="12" id="KW-1185">Reference proteome</keyword>
<comment type="catalytic activity">
    <reaction evidence="6 9">
        <text>lipid IVA (E. coli) + CMP-3-deoxy-beta-D-manno-octulosonate = alpha-Kdo-(2-&gt;6)-lipid IVA (E. coli) + CMP + H(+)</text>
        <dbReference type="Rhea" id="RHEA:28066"/>
        <dbReference type="ChEBI" id="CHEBI:15378"/>
        <dbReference type="ChEBI" id="CHEBI:58603"/>
        <dbReference type="ChEBI" id="CHEBI:60364"/>
        <dbReference type="ChEBI" id="CHEBI:60377"/>
        <dbReference type="ChEBI" id="CHEBI:85987"/>
        <dbReference type="EC" id="2.4.99.12"/>
    </reaction>
</comment>
<gene>
    <name evidence="11" type="ORF">SAMN02746041_03095</name>
</gene>
<dbReference type="InterPro" id="IPR007507">
    <property type="entry name" value="Glycos_transf_N"/>
</dbReference>
<feature type="site" description="Transition state stabilizer" evidence="8">
    <location>
        <position position="220"/>
    </location>
</feature>
<accession>A0A1W1XV33</accession>
<protein>
    <recommendedName>
        <fullName evidence="3 9">3-deoxy-D-manno-octulosonic acid transferase</fullName>
        <shortName evidence="9">Kdo transferase</shortName>
        <ecNumber evidence="2 9">2.4.99.12</ecNumber>
    </recommendedName>
    <alternativeName>
        <fullName evidence="5 9">Lipid IV(A) 3-deoxy-D-manno-octulosonic acid transferase</fullName>
    </alternativeName>
</protein>
<comment type="similarity">
    <text evidence="9">Belongs to the glycosyltransferase group 1 family.</text>
</comment>
<dbReference type="SUPFAM" id="SSF53756">
    <property type="entry name" value="UDP-Glycosyltransferase/glycogen phosphorylase"/>
    <property type="match status" value="1"/>
</dbReference>
<evidence type="ECO:0000256" key="6">
    <source>
        <dbReference type="ARBA" id="ARBA00049183"/>
    </source>
</evidence>
<comment type="function">
    <text evidence="9">Involved in lipopolysaccharide (LPS) biosynthesis. Catalyzes the transfer of 3-deoxy-D-manno-octulosonate (Kdo) residue(s) from CMP-Kdo to lipid IV(A), the tetraacyldisaccharide-1,4'-bisphosphate precursor of lipid A.</text>
</comment>
<dbReference type="EMBL" id="FWXF01000024">
    <property type="protein sequence ID" value="SMC27819.1"/>
    <property type="molecule type" value="Genomic_DNA"/>
</dbReference>
<evidence type="ECO:0000313" key="12">
    <source>
        <dbReference type="Proteomes" id="UP000192783"/>
    </source>
</evidence>
<keyword evidence="9" id="KW-0448">Lipopolysaccharide biosynthesis</keyword>
<name>A0A1W1XV33_9BACT</name>
<feature type="active site" description="Proton acceptor" evidence="7">
    <location>
        <position position="71"/>
    </location>
</feature>
<dbReference type="GO" id="GO:0009245">
    <property type="term" value="P:lipid A biosynthetic process"/>
    <property type="evidence" value="ECO:0007669"/>
    <property type="project" value="TreeGrafter"/>
</dbReference>
<comment type="pathway">
    <text evidence="1 9">Bacterial outer membrane biogenesis; LPS core biosynthesis.</text>
</comment>
<dbReference type="GO" id="GO:0009244">
    <property type="term" value="P:lipopolysaccharide core region biosynthetic process"/>
    <property type="evidence" value="ECO:0007669"/>
    <property type="project" value="UniProtKB-UniRule"/>
</dbReference>
<dbReference type="Pfam" id="PF04413">
    <property type="entry name" value="Glycos_transf_N"/>
    <property type="match status" value="1"/>
</dbReference>
<dbReference type="Gene3D" id="3.40.50.11720">
    <property type="entry name" value="3-Deoxy-D-manno-octulosonic-acid transferase, N-terminal domain"/>
    <property type="match status" value="1"/>
</dbReference>
<evidence type="ECO:0000256" key="5">
    <source>
        <dbReference type="ARBA" id="ARBA00031445"/>
    </source>
</evidence>
<dbReference type="UniPathway" id="UPA00958"/>
<dbReference type="PANTHER" id="PTHR42755:SF1">
    <property type="entry name" value="3-DEOXY-D-MANNO-OCTULOSONIC ACID TRANSFERASE, MITOCHONDRIAL-RELATED"/>
    <property type="match status" value="1"/>
</dbReference>
<evidence type="ECO:0000256" key="4">
    <source>
        <dbReference type="ARBA" id="ARBA00022679"/>
    </source>
</evidence>
<evidence type="ECO:0000256" key="9">
    <source>
        <dbReference type="RuleBase" id="RU365103"/>
    </source>
</evidence>
<dbReference type="InterPro" id="IPR039901">
    <property type="entry name" value="Kdotransferase"/>
</dbReference>
<organism evidence="11 12">
    <name type="scientific">Desulfacinum hydrothermale DSM 13146</name>
    <dbReference type="NCBI Taxonomy" id="1121390"/>
    <lineage>
        <taxon>Bacteria</taxon>
        <taxon>Pseudomonadati</taxon>
        <taxon>Thermodesulfobacteriota</taxon>
        <taxon>Syntrophobacteria</taxon>
        <taxon>Syntrophobacterales</taxon>
        <taxon>Syntrophobacteraceae</taxon>
        <taxon>Desulfacinum</taxon>
    </lineage>
</organism>
<evidence type="ECO:0000256" key="8">
    <source>
        <dbReference type="PIRSR" id="PIRSR639901-2"/>
    </source>
</evidence>
<dbReference type="Proteomes" id="UP000192783">
    <property type="component" value="Unassembled WGS sequence"/>
</dbReference>
<evidence type="ECO:0000256" key="2">
    <source>
        <dbReference type="ARBA" id="ARBA00012621"/>
    </source>
</evidence>
<dbReference type="GO" id="GO:0043842">
    <property type="term" value="F:Kdo transferase activity"/>
    <property type="evidence" value="ECO:0007669"/>
    <property type="project" value="UniProtKB-EC"/>
</dbReference>
<evidence type="ECO:0000256" key="3">
    <source>
        <dbReference type="ARBA" id="ARBA00019077"/>
    </source>
</evidence>
<keyword evidence="9" id="KW-1003">Cell membrane</keyword>
<comment type="subcellular location">
    <subcellularLocation>
        <location evidence="9">Cell membrane</location>
    </subcellularLocation>
</comment>
<dbReference type="PANTHER" id="PTHR42755">
    <property type="entry name" value="3-DEOXY-MANNO-OCTULOSONATE CYTIDYLYLTRANSFERASE"/>
    <property type="match status" value="1"/>
</dbReference>
<feature type="domain" description="3-deoxy-D-manno-octulosonic-acid transferase N-terminal" evidence="10">
    <location>
        <begin position="43"/>
        <end position="222"/>
    </location>
</feature>
<dbReference type="AlphaFoldDB" id="A0A1W1XV33"/>
<proteinExistence type="inferred from homology"/>
<reference evidence="11 12" key="1">
    <citation type="submission" date="2017-04" db="EMBL/GenBank/DDBJ databases">
        <authorList>
            <person name="Afonso C.L."/>
            <person name="Miller P.J."/>
            <person name="Scott M.A."/>
            <person name="Spackman E."/>
            <person name="Goraichik I."/>
            <person name="Dimitrov K.M."/>
            <person name="Suarez D.L."/>
            <person name="Swayne D.E."/>
        </authorList>
    </citation>
    <scope>NUCLEOTIDE SEQUENCE [LARGE SCALE GENOMIC DNA]</scope>
    <source>
        <strain evidence="11 12">DSM 13146</strain>
    </source>
</reference>
<keyword evidence="4 9" id="KW-0808">Transferase</keyword>
<dbReference type="EC" id="2.4.99.12" evidence="2 9"/>
<evidence type="ECO:0000256" key="1">
    <source>
        <dbReference type="ARBA" id="ARBA00004713"/>
    </source>
</evidence>
<evidence type="ECO:0000259" key="10">
    <source>
        <dbReference type="Pfam" id="PF04413"/>
    </source>
</evidence>